<feature type="domain" description="DUF7507" evidence="3">
    <location>
        <begin position="457"/>
        <end position="555"/>
    </location>
</feature>
<feature type="domain" description="DUF11" evidence="2">
    <location>
        <begin position="1191"/>
        <end position="1313"/>
    </location>
</feature>
<dbReference type="NCBIfam" id="TIGR01451">
    <property type="entry name" value="B_ant_repeat"/>
    <property type="match status" value="6"/>
</dbReference>
<evidence type="ECO:0000259" key="2">
    <source>
        <dbReference type="Pfam" id="PF01345"/>
    </source>
</evidence>
<dbReference type="InterPro" id="IPR001434">
    <property type="entry name" value="OmcB-like_DUF11"/>
</dbReference>
<dbReference type="Pfam" id="PF24346">
    <property type="entry name" value="DUF7507"/>
    <property type="match status" value="3"/>
</dbReference>
<evidence type="ECO:0000256" key="1">
    <source>
        <dbReference type="SAM" id="MobiDB-lite"/>
    </source>
</evidence>
<feature type="domain" description="DUF11" evidence="2">
    <location>
        <begin position="954"/>
        <end position="1061"/>
    </location>
</feature>
<keyword evidence="5" id="KW-1185">Reference proteome</keyword>
<dbReference type="InterPro" id="IPR023365">
    <property type="entry name" value="Sortase_dom-sf"/>
</dbReference>
<feature type="domain" description="DUF11" evidence="2">
    <location>
        <begin position="815"/>
        <end position="929"/>
    </location>
</feature>
<feature type="region of interest" description="Disordered" evidence="1">
    <location>
        <begin position="190"/>
        <end position="209"/>
    </location>
</feature>
<dbReference type="Pfam" id="PF01345">
    <property type="entry name" value="DUF11"/>
    <property type="match status" value="6"/>
</dbReference>
<dbReference type="Gene3D" id="2.40.260.10">
    <property type="entry name" value="Sortase"/>
    <property type="match status" value="1"/>
</dbReference>
<dbReference type="GO" id="GO:0016787">
    <property type="term" value="F:hydrolase activity"/>
    <property type="evidence" value="ECO:0007669"/>
    <property type="project" value="UniProtKB-KW"/>
</dbReference>
<dbReference type="InterPro" id="IPR051172">
    <property type="entry name" value="Chlamydia_OmcB"/>
</dbReference>
<feature type="domain" description="DUF11" evidence="2">
    <location>
        <begin position="691"/>
        <end position="807"/>
    </location>
</feature>
<protein>
    <submittedName>
        <fullName evidence="4">DUF11 domain-containing protein</fullName>
    </submittedName>
</protein>
<dbReference type="Gene3D" id="2.60.40.1170">
    <property type="entry name" value="Mu homology domain, subdomain B"/>
    <property type="match status" value="1"/>
</dbReference>
<gene>
    <name evidence="4" type="ORF">FC770_11700</name>
</gene>
<sequence>MTAACTMAVATLSIATDASLTPAAADPPTGGTTIVDETFTGRTVADPAWTVQGDTCLTGAITAPPAGAAQIPTCARHRNGPVPTLGATPGYLQLTDTTTQRAGSVLYNSPIPATAGVTITFDQFQYGGTGADGIGFFLVDGSTDLTETGGAGGSLGYAQRIIDDDMEPGITGGVLGVGLDAFGNYYDDGEGRGSGCPEGERSPSTAEGAVAPNVITVRGPGNGATGYCYLASTTPENPTDPDDPGTTLNGGNGTLRARTLAASWRQVNITVTPAPDPRIIVQVRYNPSNPASPWVTELDIPAPAGLPSTYKFGLSASTGGQTDVHLIRNAVVRSVNPLAQLQLEKQVDRSAGTLPAVITAGTVIPYQYTVTNAGQEPLSALSIADDTITGPITCEATTLVPAPAAGSTTVCRGTYTVTAADVDAGEVVNVATANAQNPGGDPVTSPEATVTVPLVSRLDLEKDVQTPGPYEAGQEVEYLYTVTNTGGSTVTNIAVTDDLIPSATLACETNVLAPGASTTCTGTYTVDTRQADPSGSIVNTAVAAGETPVGQPVESPEAQASIGVNTDIAVTKTVDDPEPAVGDTVTFTVTATNNGPAIATDVLITDLLPEGRLTLLSSSTAGPQPSTYAAGTGAWSIPNLPVGNAVTLTITARVDTNGVVSNTASLTSLDQLDTNAANNSATVTLNPAALDLAVTKEVIGSAQVAAGEPVTFRVTVTNLGPRPGTGITVTEELPPGLTFRPGDSGGTGTYNPATGIWTIGALAVGASATYDFVLDTTAPGTFTNAVSIASVSPTDINSANDSASASVDVRTPNADLVIVKGVSDEETVVGDNVTYTVTVLNRGPDTVRDVFVTDTGPEGITILDSTASQGTVDLPGGRWDVGTLASGASATLSITARLDTEGTKVNVVTVAAPLLDDPTPADNESSATVTTLGPAVDVGVAKDVARPDGDDDVSAVPLDQDVVFTVTATNNAVAGAPATTATNLVFDDVLEEGLTYVSSTGDGTFDAETGTWSLDSLAVGASATLTIRATGTVVGQRSNTVGLSTLDQRDVDETNNSASATATFVELADLAITKTVDQPIGQPGDTVVYTITITNNGPNATDDTVTEDPALIQANITGHTTDNGTFDEANRIWTIPRLEAGATATLEVSVLISADASGHYRNLVAIQESRVDDPNPDNNTANTELFVPAADIAVEKTVDDPTAVVGETVTFTVGVRNLGPDPAEDVTVDDLLPEGLEYVSSTASVGTYDPDTGVWTIGDLDPADLPATDPQSELQIEARVAQTGALTNTADSDRSDGLPYDPDPTNNSDSATVNGDEDPALAIVKTASPSTVSAAGQRVTYRFRITNTGDVPLSAVAVLEGGFTGAGNLPTPTCPPAAESLAPGASVTCTTVYVVRAADLSARRLSNTARATGIDPLGEPVSSGPDSAVVLISPPAEPEITTRTSDRRVKPGEAFHDRVRVTGLARGTSVPATARLYGPFVSRAAATCGPGKLVRTLRWRASAGWSRTASVRIKAPGVYTWRVSTRATAANTAATSRCGLASETTTVAKPSYPVPVVNGGFSGVLPGLGAELRAPTVVRGPGFGLDAPVITTRIARGEMRLPADVDVTAWLRKSAGYGDAIGTSVIAGHVSDRSDRPGAMWGLRRAQRGKVVTVTSAGKTYRYRVTGTSTYPRTRKLPHRFFQTTGAHRLVLISCTNRVRYANGRFHYTKYQVVVAKPVRRKR</sequence>
<dbReference type="PANTHER" id="PTHR34819">
    <property type="entry name" value="LARGE CYSTEINE-RICH PERIPLASMIC PROTEIN OMCB"/>
    <property type="match status" value="1"/>
</dbReference>
<reference evidence="4 5" key="1">
    <citation type="submission" date="2019-04" db="EMBL/GenBank/DDBJ databases">
        <authorList>
            <person name="Dong K."/>
        </authorList>
    </citation>
    <scope>NUCLEOTIDE SEQUENCE [LARGE SCALE GENOMIC DNA]</scope>
    <source>
        <strain evidence="5">dk3543</strain>
    </source>
</reference>
<accession>A0A4U2YNQ4</accession>
<evidence type="ECO:0000313" key="4">
    <source>
        <dbReference type="EMBL" id="TKI61451.1"/>
    </source>
</evidence>
<feature type="compositionally biased region" description="Polar residues" evidence="1">
    <location>
        <begin position="1304"/>
        <end position="1313"/>
    </location>
</feature>
<feature type="domain" description="DUF7507" evidence="3">
    <location>
        <begin position="340"/>
        <end position="445"/>
    </location>
</feature>
<dbReference type="Gene3D" id="2.60.120.200">
    <property type="match status" value="1"/>
</dbReference>
<dbReference type="EMBL" id="SZPY01000003">
    <property type="protein sequence ID" value="TKI61451.1"/>
    <property type="molecule type" value="Genomic_DNA"/>
</dbReference>
<evidence type="ECO:0000259" key="3">
    <source>
        <dbReference type="Pfam" id="PF24346"/>
    </source>
</evidence>
<dbReference type="Proteomes" id="UP000307808">
    <property type="component" value="Unassembled WGS sequence"/>
</dbReference>
<name>A0A4U2YNQ4_9ACTN</name>
<dbReference type="InterPro" id="IPR047589">
    <property type="entry name" value="DUF11_rpt"/>
</dbReference>
<dbReference type="InterPro" id="IPR055354">
    <property type="entry name" value="DUF7507"/>
</dbReference>
<feature type="domain" description="DUF11" evidence="2">
    <location>
        <begin position="567"/>
        <end position="685"/>
    </location>
</feature>
<feature type="domain" description="DUF7507" evidence="3">
    <location>
        <begin position="1319"/>
        <end position="1423"/>
    </location>
</feature>
<dbReference type="GO" id="GO:0005975">
    <property type="term" value="P:carbohydrate metabolic process"/>
    <property type="evidence" value="ECO:0007669"/>
    <property type="project" value="UniProtKB-ARBA"/>
</dbReference>
<dbReference type="RefSeq" id="WP_137066348.1">
    <property type="nucleotide sequence ID" value="NZ_CP040748.1"/>
</dbReference>
<dbReference type="OrthoDB" id="5240561at2"/>
<dbReference type="CDD" id="cd05829">
    <property type="entry name" value="Sortase_F"/>
    <property type="match status" value="1"/>
</dbReference>
<feature type="domain" description="DUF11" evidence="2">
    <location>
        <begin position="1069"/>
        <end position="1184"/>
    </location>
</feature>
<comment type="caution">
    <text evidence="4">The sequence shown here is derived from an EMBL/GenBank/DDBJ whole genome shotgun (WGS) entry which is preliminary data.</text>
</comment>
<dbReference type="InterPro" id="IPR013320">
    <property type="entry name" value="ConA-like_dom_sf"/>
</dbReference>
<evidence type="ECO:0000313" key="5">
    <source>
        <dbReference type="Proteomes" id="UP000307808"/>
    </source>
</evidence>
<feature type="region of interest" description="Disordered" evidence="1">
    <location>
        <begin position="1284"/>
        <end position="1315"/>
    </location>
</feature>
<proteinExistence type="predicted"/>
<dbReference type="SUPFAM" id="SSF63817">
    <property type="entry name" value="Sortase"/>
    <property type="match status" value="1"/>
</dbReference>
<organism evidence="4 5">
    <name type="scientific">Nocardioides jishulii</name>
    <dbReference type="NCBI Taxonomy" id="2575440"/>
    <lineage>
        <taxon>Bacteria</taxon>
        <taxon>Bacillati</taxon>
        <taxon>Actinomycetota</taxon>
        <taxon>Actinomycetes</taxon>
        <taxon>Propionibacteriales</taxon>
        <taxon>Nocardioidaceae</taxon>
        <taxon>Nocardioides</taxon>
    </lineage>
</organism>
<dbReference type="InterPro" id="IPR042001">
    <property type="entry name" value="Sortase_F"/>
</dbReference>
<dbReference type="PANTHER" id="PTHR34819:SF3">
    <property type="entry name" value="CELL SURFACE PROTEIN"/>
    <property type="match status" value="1"/>
</dbReference>
<dbReference type="SUPFAM" id="SSF49899">
    <property type="entry name" value="Concanavalin A-like lectins/glucanases"/>
    <property type="match status" value="1"/>
</dbReference>
<dbReference type="Gene3D" id="2.60.40.10">
    <property type="entry name" value="Immunoglobulins"/>
    <property type="match status" value="5"/>
</dbReference>
<dbReference type="InterPro" id="IPR013783">
    <property type="entry name" value="Ig-like_fold"/>
</dbReference>